<sequence>MGSKSHNKNNVNTQKNIGQEEEKLLKKEIITPEDVLNLPRITDNYLCPPLANDCDIEFVRFKLRDLESGTVLFDVSKHPFTDNYEEHVGGYESVEESNAGRCVRYIFTPRFLELKTVGATVEFTIGSRPITDFRMIERHYFKDTLLKSFDFDFGFCIPNSANTCEHIYHFPKLTKSLITEMIDNPFQTKSDSFFFVDGVLIMHNKAEYSYTGSSNN</sequence>
<dbReference type="InterPro" id="IPR037036">
    <property type="entry name" value="PDED_dom_sf"/>
</dbReference>
<dbReference type="InterPro" id="IPR014756">
    <property type="entry name" value="Ig_E-set"/>
</dbReference>
<evidence type="ECO:0000256" key="4">
    <source>
        <dbReference type="ARBA" id="ARBA00023121"/>
    </source>
</evidence>
<dbReference type="PANTHER" id="PTHR12951">
    <property type="entry name" value="RETINAL PROTEIN 4"/>
    <property type="match status" value="1"/>
</dbReference>
<comment type="similarity">
    <text evidence="1">Belongs to the PDE6D/unc-119 family.</text>
</comment>
<dbReference type="Pfam" id="PF05351">
    <property type="entry name" value="GMP_PDE_delta"/>
    <property type="match status" value="1"/>
</dbReference>
<accession>A0A023F7X2</accession>
<reference evidence="6" key="1">
    <citation type="journal article" date="2014" name="PLoS Negl. Trop. Dis.">
        <title>An updated insight into the Sialotranscriptome of Triatoma infestans: developmental stage and geographic variations.</title>
        <authorList>
            <person name="Schwarz A."/>
            <person name="Medrano-Mercado N."/>
            <person name="Schaub G.A."/>
            <person name="Struchiner C.J."/>
            <person name="Bargues M.D."/>
            <person name="Levy M.Z."/>
            <person name="Ribeiro J.M."/>
        </authorList>
    </citation>
    <scope>NUCLEOTIDE SEQUENCE</scope>
    <source>
        <strain evidence="6">Chile</strain>
        <tissue evidence="6">Salivary glands</tissue>
    </source>
</reference>
<evidence type="ECO:0000256" key="2">
    <source>
        <dbReference type="ARBA" id="ARBA00022448"/>
    </source>
</evidence>
<dbReference type="Gene3D" id="2.70.50.40">
    <property type="entry name" value="GMP phosphodiesterase, delta subunit"/>
    <property type="match status" value="1"/>
</dbReference>
<dbReference type="GO" id="GO:0005929">
    <property type="term" value="C:cilium"/>
    <property type="evidence" value="ECO:0007669"/>
    <property type="project" value="TreeGrafter"/>
</dbReference>
<dbReference type="SUPFAM" id="SSF81296">
    <property type="entry name" value="E set domains"/>
    <property type="match status" value="1"/>
</dbReference>
<dbReference type="EMBL" id="GBBI01001398">
    <property type="protein sequence ID" value="JAC17314.1"/>
    <property type="molecule type" value="mRNA"/>
</dbReference>
<evidence type="ECO:0000256" key="3">
    <source>
        <dbReference type="ARBA" id="ARBA00022927"/>
    </source>
</evidence>
<dbReference type="GO" id="GO:0008289">
    <property type="term" value="F:lipid binding"/>
    <property type="evidence" value="ECO:0007669"/>
    <property type="project" value="UniProtKB-KW"/>
</dbReference>
<keyword evidence="3" id="KW-0653">Protein transport</keyword>
<evidence type="ECO:0000313" key="6">
    <source>
        <dbReference type="EMBL" id="JAC17314.1"/>
    </source>
</evidence>
<protein>
    <submittedName>
        <fullName evidence="6">Putative photoreceptor synaptic vesicle protein</fullName>
    </submittedName>
</protein>
<evidence type="ECO:0000259" key="5">
    <source>
        <dbReference type="Pfam" id="PF05351"/>
    </source>
</evidence>
<keyword evidence="6" id="KW-0675">Receptor</keyword>
<name>A0A023F7X2_TRIIF</name>
<dbReference type="FunFam" id="2.70.50.40:FF:000003">
    <property type="entry name" value="UNC119 homologue, putative"/>
    <property type="match status" value="1"/>
</dbReference>
<dbReference type="GO" id="GO:0060271">
    <property type="term" value="P:cilium assembly"/>
    <property type="evidence" value="ECO:0007669"/>
    <property type="project" value="TreeGrafter"/>
</dbReference>
<dbReference type="AlphaFoldDB" id="A0A023F7X2"/>
<keyword evidence="2" id="KW-0813">Transport</keyword>
<keyword evidence="4" id="KW-0446">Lipid-binding</keyword>
<dbReference type="GO" id="GO:0007399">
    <property type="term" value="P:nervous system development"/>
    <property type="evidence" value="ECO:0007669"/>
    <property type="project" value="TreeGrafter"/>
</dbReference>
<dbReference type="GO" id="GO:0042953">
    <property type="term" value="P:lipoprotein transport"/>
    <property type="evidence" value="ECO:0007669"/>
    <property type="project" value="TreeGrafter"/>
</dbReference>
<dbReference type="InterPro" id="IPR051519">
    <property type="entry name" value="PDE6D_unc-119_myristoyl-bd"/>
</dbReference>
<dbReference type="InterPro" id="IPR008015">
    <property type="entry name" value="PDED_dom"/>
</dbReference>
<dbReference type="PANTHER" id="PTHR12951:SF1">
    <property type="entry name" value="PROTEIN UNC-119 HOMOLOG"/>
    <property type="match status" value="1"/>
</dbReference>
<evidence type="ECO:0000256" key="1">
    <source>
        <dbReference type="ARBA" id="ARBA00008102"/>
    </source>
</evidence>
<feature type="domain" description="GMP phosphodiesterase delta subunit" evidence="5">
    <location>
        <begin position="52"/>
        <end position="210"/>
    </location>
</feature>
<proteinExistence type="evidence at transcript level"/>
<organism evidence="6">
    <name type="scientific">Triatoma infestans</name>
    <name type="common">Assassin bug</name>
    <dbReference type="NCBI Taxonomy" id="30076"/>
    <lineage>
        <taxon>Eukaryota</taxon>
        <taxon>Metazoa</taxon>
        <taxon>Ecdysozoa</taxon>
        <taxon>Arthropoda</taxon>
        <taxon>Hexapoda</taxon>
        <taxon>Insecta</taxon>
        <taxon>Pterygota</taxon>
        <taxon>Neoptera</taxon>
        <taxon>Paraneoptera</taxon>
        <taxon>Hemiptera</taxon>
        <taxon>Heteroptera</taxon>
        <taxon>Panheteroptera</taxon>
        <taxon>Cimicomorpha</taxon>
        <taxon>Reduviidae</taxon>
        <taxon>Triatominae</taxon>
        <taxon>Triatoma</taxon>
    </lineage>
</organism>